<evidence type="ECO:0000313" key="3">
    <source>
        <dbReference type="Proteomes" id="UP000035009"/>
    </source>
</evidence>
<dbReference type="Proteomes" id="UP000035009">
    <property type="component" value="Unassembled WGS sequence"/>
</dbReference>
<feature type="compositionally biased region" description="Low complexity" evidence="1">
    <location>
        <begin position="373"/>
        <end position="384"/>
    </location>
</feature>
<organism evidence="2 3">
    <name type="scientific">Gordonia malaquae NBRC 108250</name>
    <dbReference type="NCBI Taxonomy" id="1223542"/>
    <lineage>
        <taxon>Bacteria</taxon>
        <taxon>Bacillati</taxon>
        <taxon>Actinomycetota</taxon>
        <taxon>Actinomycetes</taxon>
        <taxon>Mycobacteriales</taxon>
        <taxon>Gordoniaceae</taxon>
        <taxon>Gordonia</taxon>
    </lineage>
</organism>
<dbReference type="RefSeq" id="WP_008375908.1">
    <property type="nucleotide sequence ID" value="NZ_BAOP01000002.1"/>
</dbReference>
<evidence type="ECO:0000256" key="1">
    <source>
        <dbReference type="SAM" id="MobiDB-lite"/>
    </source>
</evidence>
<proteinExistence type="predicted"/>
<gene>
    <name evidence="2" type="ORF">GM1_002_00690</name>
</gene>
<dbReference type="eggNOG" id="COG0791">
    <property type="taxonomic scope" value="Bacteria"/>
</dbReference>
<accession>M3T9H7</accession>
<keyword evidence="3" id="KW-1185">Reference proteome</keyword>
<comment type="caution">
    <text evidence="2">The sequence shown here is derived from an EMBL/GenBank/DDBJ whole genome shotgun (WGS) entry which is preliminary data.</text>
</comment>
<name>M3T9H7_GORML</name>
<reference evidence="2 3" key="1">
    <citation type="submission" date="2013-02" db="EMBL/GenBank/DDBJ databases">
        <title>Whole genome shotgun sequence of Gordonia malaquae NBRC 108250.</title>
        <authorList>
            <person name="Yoshida I."/>
            <person name="Hosoyama A."/>
            <person name="Tsuchikane K."/>
            <person name="Ando Y."/>
            <person name="Baba S."/>
            <person name="Ohji S."/>
            <person name="Hamada M."/>
            <person name="Tamura T."/>
            <person name="Yamazoe A."/>
            <person name="Yamazaki S."/>
            <person name="Fujita N."/>
        </authorList>
    </citation>
    <scope>NUCLEOTIDE SEQUENCE [LARGE SCALE GENOMIC DNA]</scope>
    <source>
        <strain evidence="2 3">NBRC 108250</strain>
    </source>
</reference>
<feature type="region of interest" description="Disordered" evidence="1">
    <location>
        <begin position="300"/>
        <end position="384"/>
    </location>
</feature>
<dbReference type="OrthoDB" id="4519614at2"/>
<protein>
    <submittedName>
        <fullName evidence="2">Uncharacterized protein</fullName>
    </submittedName>
</protein>
<dbReference type="STRING" id="410332.SAMN04488550_3482"/>
<dbReference type="EMBL" id="BAOP01000002">
    <property type="protein sequence ID" value="GAC78091.1"/>
    <property type="molecule type" value="Genomic_DNA"/>
</dbReference>
<sequence>MTCDEPSDSAFTVGDVLAPSGITALLDRPVTDVLDDLGLDPTPAPLQVRFPELPGIDLPALPMLPGLDPAALVKPIIDLLGTFGTGRLSGPGNPVESLTSLSGLMDSGAAALLKAISSVDGQWQGTAGTAAIAKASSTAAESGLIAAQGTSMAGDVTVAAGIVGAGMTALQGVVAKTVGLLAATAPTLATPPGQLAALGIAADGLAQGLAIVASTRAQLAAPTAKLAATGKPVPVGKVPTPGGVPSGDALSGLLGKAGPLISAGLSVVGSMLGGTTGAAPTVTAPTGVGPPITGTKATCCSSCTPSTGTPPASPQSTSTPPTTQPGTVKPASLGSVPSGSTPSVSVPDQPIRLADCPTTSNASVSVEPAEPKSTVSAVSSTGTGGVPLAPLAAAGTARPVESPTMRAVDTVHTVDAEPHPSTSDADLAALLAQPFGVDVDLRLVAGDTDLAESV</sequence>
<feature type="compositionally biased region" description="Low complexity" evidence="1">
    <location>
        <begin position="300"/>
        <end position="347"/>
    </location>
</feature>
<evidence type="ECO:0000313" key="2">
    <source>
        <dbReference type="EMBL" id="GAC78091.1"/>
    </source>
</evidence>
<dbReference type="AlphaFoldDB" id="M3T9H7"/>